<evidence type="ECO:0000256" key="4">
    <source>
        <dbReference type="ARBA" id="ARBA00023136"/>
    </source>
</evidence>
<proteinExistence type="predicted"/>
<dbReference type="Proteomes" id="UP000230233">
    <property type="component" value="Unassembled WGS sequence"/>
</dbReference>
<organism evidence="6 7">
    <name type="scientific">Caenorhabditis nigoni</name>
    <dbReference type="NCBI Taxonomy" id="1611254"/>
    <lineage>
        <taxon>Eukaryota</taxon>
        <taxon>Metazoa</taxon>
        <taxon>Ecdysozoa</taxon>
        <taxon>Nematoda</taxon>
        <taxon>Chromadorea</taxon>
        <taxon>Rhabditida</taxon>
        <taxon>Rhabditina</taxon>
        <taxon>Rhabditomorpha</taxon>
        <taxon>Rhabditoidea</taxon>
        <taxon>Rhabditidae</taxon>
        <taxon>Peloderinae</taxon>
        <taxon>Caenorhabditis</taxon>
    </lineage>
</organism>
<comment type="subcellular location">
    <subcellularLocation>
        <location evidence="1">Membrane</location>
        <topology evidence="1">Multi-pass membrane protein</topology>
    </subcellularLocation>
</comment>
<evidence type="ECO:0000256" key="3">
    <source>
        <dbReference type="ARBA" id="ARBA00022989"/>
    </source>
</evidence>
<dbReference type="SUPFAM" id="SSF52540">
    <property type="entry name" value="P-loop containing nucleoside triphosphate hydrolases"/>
    <property type="match status" value="1"/>
</dbReference>
<dbReference type="InterPro" id="IPR003439">
    <property type="entry name" value="ABC_transporter-like_ATP-bd"/>
</dbReference>
<accession>A0A2G5SE01</accession>
<sequence length="249" mass="27338">MSAYGVVTFINLIPSFSEGTSAIDLILELIHRKPATGNIMDGLKLEIQGKISLKSVKLTYSRRSDHPVLTNLTFSSRSGQTIALVGPSGAENSTCISILERFYDVCEGAIEIDGQDIRSLSLYWLRTQMALVGQESTLFSGTIKENMCFGLKDILIEKIMEALELANALNFVANLPAGLHTKRIAIDRAPVRNLKILLLDETTSALDSQAEKAVQEALDRARQGRTCITIAHRLSSIQNSDVIMYIDHG</sequence>
<dbReference type="OrthoDB" id="6500128at2759"/>
<evidence type="ECO:0000313" key="7">
    <source>
        <dbReference type="Proteomes" id="UP000230233"/>
    </source>
</evidence>
<dbReference type="Pfam" id="PF00005">
    <property type="entry name" value="ABC_tran"/>
    <property type="match status" value="1"/>
</dbReference>
<evidence type="ECO:0000313" key="6">
    <source>
        <dbReference type="EMBL" id="PIC13284.1"/>
    </source>
</evidence>
<dbReference type="PANTHER" id="PTHR43394">
    <property type="entry name" value="ATP-DEPENDENT PERMEASE MDL1, MITOCHONDRIAL"/>
    <property type="match status" value="1"/>
</dbReference>
<evidence type="ECO:0000259" key="5">
    <source>
        <dbReference type="PROSITE" id="PS50893"/>
    </source>
</evidence>
<dbReference type="Gene3D" id="1.20.1560.10">
    <property type="entry name" value="ABC transporter type 1, transmembrane domain"/>
    <property type="match status" value="1"/>
</dbReference>
<keyword evidence="7" id="KW-1185">Reference proteome</keyword>
<evidence type="ECO:0000256" key="1">
    <source>
        <dbReference type="ARBA" id="ARBA00004141"/>
    </source>
</evidence>
<keyword evidence="4" id="KW-0472">Membrane</keyword>
<dbReference type="PANTHER" id="PTHR43394:SF1">
    <property type="entry name" value="ATP-BINDING CASSETTE SUB-FAMILY B MEMBER 10, MITOCHONDRIAL"/>
    <property type="match status" value="1"/>
</dbReference>
<keyword evidence="3" id="KW-1133">Transmembrane helix</keyword>
<keyword evidence="2" id="KW-0812">Transmembrane</keyword>
<reference evidence="7" key="1">
    <citation type="submission" date="2017-10" db="EMBL/GenBank/DDBJ databases">
        <title>Rapid genome shrinkage in a self-fertile nematode reveals novel sperm competition proteins.</title>
        <authorList>
            <person name="Yin D."/>
            <person name="Schwarz E.M."/>
            <person name="Thomas C.G."/>
            <person name="Felde R.L."/>
            <person name="Korf I.F."/>
            <person name="Cutter A.D."/>
            <person name="Schartner C.M."/>
            <person name="Ralston E.J."/>
            <person name="Meyer B.J."/>
            <person name="Haag E.S."/>
        </authorList>
    </citation>
    <scope>NUCLEOTIDE SEQUENCE [LARGE SCALE GENOMIC DNA]</scope>
    <source>
        <strain evidence="7">JU1422</strain>
    </source>
</reference>
<protein>
    <recommendedName>
        <fullName evidence="5">ABC transporter domain-containing protein</fullName>
    </recommendedName>
</protein>
<dbReference type="InterPro" id="IPR027417">
    <property type="entry name" value="P-loop_NTPase"/>
</dbReference>
<dbReference type="GO" id="GO:0016020">
    <property type="term" value="C:membrane"/>
    <property type="evidence" value="ECO:0007669"/>
    <property type="project" value="UniProtKB-SubCell"/>
</dbReference>
<dbReference type="GO" id="GO:0016887">
    <property type="term" value="F:ATP hydrolysis activity"/>
    <property type="evidence" value="ECO:0007669"/>
    <property type="project" value="InterPro"/>
</dbReference>
<dbReference type="InterPro" id="IPR039421">
    <property type="entry name" value="Type_1_exporter"/>
</dbReference>
<dbReference type="EMBL" id="PDUG01000014">
    <property type="protein sequence ID" value="PIC13284.1"/>
    <property type="molecule type" value="Genomic_DNA"/>
</dbReference>
<evidence type="ECO:0000256" key="2">
    <source>
        <dbReference type="ARBA" id="ARBA00022692"/>
    </source>
</evidence>
<dbReference type="STRING" id="1611254.A0A2G5SE01"/>
<feature type="domain" description="ABC transporter" evidence="5">
    <location>
        <begin position="53"/>
        <end position="249"/>
    </location>
</feature>
<dbReference type="GO" id="GO:0015421">
    <property type="term" value="F:ABC-type oligopeptide transporter activity"/>
    <property type="evidence" value="ECO:0007669"/>
    <property type="project" value="TreeGrafter"/>
</dbReference>
<name>A0A2G5SE01_9PELO</name>
<dbReference type="InterPro" id="IPR036640">
    <property type="entry name" value="ABC1_TM_sf"/>
</dbReference>
<dbReference type="AlphaFoldDB" id="A0A2G5SE01"/>
<gene>
    <name evidence="6" type="ORF">B9Z55_027909</name>
</gene>
<dbReference type="PROSITE" id="PS50893">
    <property type="entry name" value="ABC_TRANSPORTER_2"/>
    <property type="match status" value="1"/>
</dbReference>
<comment type="caution">
    <text evidence="6">The sequence shown here is derived from an EMBL/GenBank/DDBJ whole genome shotgun (WGS) entry which is preliminary data.</text>
</comment>
<dbReference type="GO" id="GO:0005524">
    <property type="term" value="F:ATP binding"/>
    <property type="evidence" value="ECO:0007669"/>
    <property type="project" value="InterPro"/>
</dbReference>
<dbReference type="Gene3D" id="3.40.50.300">
    <property type="entry name" value="P-loop containing nucleotide triphosphate hydrolases"/>
    <property type="match status" value="1"/>
</dbReference>